<evidence type="ECO:0000256" key="2">
    <source>
        <dbReference type="ARBA" id="ARBA00022741"/>
    </source>
</evidence>
<dbReference type="InterPro" id="IPR003593">
    <property type="entry name" value="AAA+_ATPase"/>
</dbReference>
<dbReference type="InterPro" id="IPR050534">
    <property type="entry name" value="Coronavir_polyprotein_1ab"/>
</dbReference>
<dbReference type="GO" id="GO:0005524">
    <property type="term" value="F:ATP binding"/>
    <property type="evidence" value="ECO:0007669"/>
    <property type="project" value="UniProtKB-KW"/>
</dbReference>
<dbReference type="PANTHER" id="PTHR43788">
    <property type="entry name" value="DNA2/NAM7 HELICASE FAMILY MEMBER"/>
    <property type="match status" value="1"/>
</dbReference>
<dbReference type="InterPro" id="IPR041677">
    <property type="entry name" value="DNA2/NAM7_AAA_11"/>
</dbReference>
<evidence type="ECO:0000256" key="4">
    <source>
        <dbReference type="ARBA" id="ARBA00022806"/>
    </source>
</evidence>
<protein>
    <submittedName>
        <fullName evidence="8">DNA helicase, putative</fullName>
    </submittedName>
</protein>
<dbReference type="Pfam" id="PF13087">
    <property type="entry name" value="AAA_12"/>
    <property type="match status" value="1"/>
</dbReference>
<dbReference type="RefSeq" id="WP_089713545.1">
    <property type="nucleotide sequence ID" value="NZ_FMAR01000010.1"/>
</dbReference>
<dbReference type="SMART" id="SM00487">
    <property type="entry name" value="DEXDc"/>
    <property type="match status" value="1"/>
</dbReference>
<keyword evidence="5" id="KW-0067">ATP-binding</keyword>
<dbReference type="Gene3D" id="2.40.30.270">
    <property type="match status" value="1"/>
</dbReference>
<sequence>MEYFKKLLELLKLEREEDKKSYQLLTATSSVADRRANGLAWYPIAIRGSEMGRGDYLTVEVERTTHQDIVHQLRFGVSAALFSNHDPKNDRLEGTITWQSGNRLKLTLRTDELPDWADNGKLGIDLLFDDNSYDEMQQAVKEAESLLDKGSEGHLVQALIGQRPATFHHDLVTYQIPQLNASQQAAVEKIVTANEVAIVHGPPGTGKTTTLVQAIKALWKLEHQQILVVAPSNTAVDLLSEKLAAEGLNVLRVGNPARVSEHLMSLTLDARMAEHASMKEIRKLKKQANEFRDMAHKYKRNFGKSEREQRKALFNEARNIMKAVGDTEQYIADDVIAKAQVIAATLVGANHYTVRNLHYKTIVIDEAGQALEPACWIPILKGKKVVLAGDHQQLPPTIKSQEAARRGLSTTLLEKCVALHPEAVVMLEEQYRMHATIMGYSAASFYDSRLRAHASVAGQVLFTDDSPLAFIDTAGCGFEEKQDGTSTTNPEEATFLFKHLTRLSAALDTHYPVEQFPSIAVISPYKQQVELLREQLQHAPDLQKYGSKISVNTIDSFQGQERDIVYISMTRSNTENKIGFLSDIRRMNVAMTRARKKLVVVGDSGTLSQLPFYANFITYTEQHNAYLSAWEFMD</sequence>
<dbReference type="SUPFAM" id="SSF52540">
    <property type="entry name" value="P-loop containing nucleoside triphosphate hydrolases"/>
    <property type="match status" value="1"/>
</dbReference>
<keyword evidence="9" id="KW-1185">Reference proteome</keyword>
<evidence type="ECO:0000256" key="5">
    <source>
        <dbReference type="ARBA" id="ARBA00022840"/>
    </source>
</evidence>
<evidence type="ECO:0000256" key="3">
    <source>
        <dbReference type="ARBA" id="ARBA00022801"/>
    </source>
</evidence>
<comment type="similarity">
    <text evidence="1">Belongs to the DNA2/NAM7 helicase family.</text>
</comment>
<dbReference type="STRING" id="1335309.GA0116948_110164"/>
<dbReference type="AlphaFoldDB" id="A0A1C4EZM0"/>
<name>A0A1C4EZM0_9BACT</name>
<feature type="domain" description="Helicase ATP-binding" evidence="7">
    <location>
        <begin position="175"/>
        <end position="427"/>
    </location>
</feature>
<dbReference type="EMBL" id="FMAR01000010">
    <property type="protein sequence ID" value="SCC49137.1"/>
    <property type="molecule type" value="Genomic_DNA"/>
</dbReference>
<dbReference type="GO" id="GO:0043139">
    <property type="term" value="F:5'-3' DNA helicase activity"/>
    <property type="evidence" value="ECO:0007669"/>
    <property type="project" value="TreeGrafter"/>
</dbReference>
<dbReference type="Gene3D" id="3.40.50.300">
    <property type="entry name" value="P-loop containing nucleotide triphosphate hydrolases"/>
    <property type="match status" value="2"/>
</dbReference>
<gene>
    <name evidence="8" type="ORF">GA0116948_110164</name>
</gene>
<dbReference type="SMART" id="SM00382">
    <property type="entry name" value="AAA"/>
    <property type="match status" value="1"/>
</dbReference>
<dbReference type="GO" id="GO:0005694">
    <property type="term" value="C:chromosome"/>
    <property type="evidence" value="ECO:0007669"/>
    <property type="project" value="UniProtKB-ARBA"/>
</dbReference>
<dbReference type="InterPro" id="IPR027417">
    <property type="entry name" value="P-loop_NTPase"/>
</dbReference>
<dbReference type="FunFam" id="3.40.50.300:FF:000326">
    <property type="entry name" value="P-loop containing nucleoside triphosphate hydrolase"/>
    <property type="match status" value="1"/>
</dbReference>
<keyword evidence="2" id="KW-0547">Nucleotide-binding</keyword>
<organism evidence="8 9">
    <name type="scientific">Chitinophaga costaii</name>
    <dbReference type="NCBI Taxonomy" id="1335309"/>
    <lineage>
        <taxon>Bacteria</taxon>
        <taxon>Pseudomonadati</taxon>
        <taxon>Bacteroidota</taxon>
        <taxon>Chitinophagia</taxon>
        <taxon>Chitinophagales</taxon>
        <taxon>Chitinophagaceae</taxon>
        <taxon>Chitinophaga</taxon>
    </lineage>
</organism>
<evidence type="ECO:0000313" key="8">
    <source>
        <dbReference type="EMBL" id="SCC49137.1"/>
    </source>
</evidence>
<reference evidence="8 9" key="1">
    <citation type="submission" date="2016-08" db="EMBL/GenBank/DDBJ databases">
        <authorList>
            <person name="Seilhamer J.J."/>
        </authorList>
    </citation>
    <scope>NUCLEOTIDE SEQUENCE [LARGE SCALE GENOMIC DNA]</scope>
    <source>
        <strain evidence="8 9">A37T2</strain>
    </source>
</reference>
<dbReference type="InterPro" id="IPR047187">
    <property type="entry name" value="SF1_C_Upf1"/>
</dbReference>
<dbReference type="PANTHER" id="PTHR43788:SF8">
    <property type="entry name" value="DNA-BINDING PROTEIN SMUBP-2"/>
    <property type="match status" value="1"/>
</dbReference>
<evidence type="ECO:0000313" key="9">
    <source>
        <dbReference type="Proteomes" id="UP000242818"/>
    </source>
</evidence>
<dbReference type="Pfam" id="PF13086">
    <property type="entry name" value="AAA_11"/>
    <property type="match status" value="1"/>
</dbReference>
<keyword evidence="3" id="KW-0378">Hydrolase</keyword>
<evidence type="ECO:0000259" key="6">
    <source>
        <dbReference type="SMART" id="SM00382"/>
    </source>
</evidence>
<dbReference type="CDD" id="cd18808">
    <property type="entry name" value="SF1_C_Upf1"/>
    <property type="match status" value="1"/>
</dbReference>
<dbReference type="GO" id="GO:0016787">
    <property type="term" value="F:hydrolase activity"/>
    <property type="evidence" value="ECO:0007669"/>
    <property type="project" value="UniProtKB-KW"/>
</dbReference>
<evidence type="ECO:0000259" key="7">
    <source>
        <dbReference type="SMART" id="SM00487"/>
    </source>
</evidence>
<dbReference type="InterPro" id="IPR014001">
    <property type="entry name" value="Helicase_ATP-bd"/>
</dbReference>
<proteinExistence type="inferred from homology"/>
<feature type="domain" description="AAA+ ATPase" evidence="6">
    <location>
        <begin position="193"/>
        <end position="419"/>
    </location>
</feature>
<evidence type="ECO:0000256" key="1">
    <source>
        <dbReference type="ARBA" id="ARBA00007913"/>
    </source>
</evidence>
<dbReference type="InterPro" id="IPR041679">
    <property type="entry name" value="DNA2/NAM7-like_C"/>
</dbReference>
<dbReference type="OrthoDB" id="9757917at2"/>
<accession>A0A1C4EZM0</accession>
<dbReference type="Proteomes" id="UP000242818">
    <property type="component" value="Unassembled WGS sequence"/>
</dbReference>
<keyword evidence="4 8" id="KW-0347">Helicase</keyword>